<gene>
    <name evidence="1" type="ORF">IV50_GL001510</name>
</gene>
<dbReference type="InterPro" id="IPR009339">
    <property type="entry name" value="DUF998"/>
</dbReference>
<protein>
    <submittedName>
        <fullName evidence="1">Uncharacterized protein</fullName>
    </submittedName>
</protein>
<dbReference type="RefSeq" id="WP_057747196.1">
    <property type="nucleotide sequence ID" value="NZ_BJLU01000014.1"/>
</dbReference>
<name>A0A0R2H6P9_WEIVI</name>
<proteinExistence type="predicted"/>
<dbReference type="OrthoDB" id="2329326at2"/>
<keyword evidence="2" id="KW-1185">Reference proteome</keyword>
<dbReference type="AlphaFoldDB" id="A0A0R2H6P9"/>
<organism evidence="1 2">
    <name type="scientific">Weissella viridescens</name>
    <name type="common">Lactobacillus viridescens</name>
    <dbReference type="NCBI Taxonomy" id="1629"/>
    <lineage>
        <taxon>Bacteria</taxon>
        <taxon>Bacillati</taxon>
        <taxon>Bacillota</taxon>
        <taxon>Bacilli</taxon>
        <taxon>Lactobacillales</taxon>
        <taxon>Lactobacillaceae</taxon>
        <taxon>Weissella</taxon>
    </lineage>
</organism>
<evidence type="ECO:0000313" key="1">
    <source>
        <dbReference type="EMBL" id="KRN45703.1"/>
    </source>
</evidence>
<dbReference type="Proteomes" id="UP000051992">
    <property type="component" value="Unassembled WGS sequence"/>
</dbReference>
<dbReference type="EMBL" id="JQBM01000007">
    <property type="protein sequence ID" value="KRN45703.1"/>
    <property type="molecule type" value="Genomic_DNA"/>
</dbReference>
<evidence type="ECO:0000313" key="2">
    <source>
        <dbReference type="Proteomes" id="UP000051992"/>
    </source>
</evidence>
<dbReference type="Pfam" id="PF06197">
    <property type="entry name" value="DUF998"/>
    <property type="match status" value="1"/>
</dbReference>
<reference evidence="1 2" key="1">
    <citation type="journal article" date="2015" name="Genome Announc.">
        <title>Expanding the biotechnology potential of lactobacilli through comparative genomics of 213 strains and associated genera.</title>
        <authorList>
            <person name="Sun Z."/>
            <person name="Harris H.M."/>
            <person name="McCann A."/>
            <person name="Guo C."/>
            <person name="Argimon S."/>
            <person name="Zhang W."/>
            <person name="Yang X."/>
            <person name="Jeffery I.B."/>
            <person name="Cooney J.C."/>
            <person name="Kagawa T.F."/>
            <person name="Liu W."/>
            <person name="Song Y."/>
            <person name="Salvetti E."/>
            <person name="Wrobel A."/>
            <person name="Rasinkangas P."/>
            <person name="Parkhill J."/>
            <person name="Rea M.C."/>
            <person name="O'Sullivan O."/>
            <person name="Ritari J."/>
            <person name="Douillard F.P."/>
            <person name="Paul Ross R."/>
            <person name="Yang R."/>
            <person name="Briner A.E."/>
            <person name="Felis G.E."/>
            <person name="de Vos W.M."/>
            <person name="Barrangou R."/>
            <person name="Klaenhammer T.R."/>
            <person name="Caufield P.W."/>
            <person name="Cui Y."/>
            <person name="Zhang H."/>
            <person name="O'Toole P.W."/>
        </authorList>
    </citation>
    <scope>NUCLEOTIDE SEQUENCE [LARGE SCALE GENOMIC DNA]</scope>
    <source>
        <strain evidence="1 2">DSM 20410</strain>
    </source>
</reference>
<comment type="caution">
    <text evidence="1">The sequence shown here is derived from an EMBL/GenBank/DDBJ whole genome shotgun (WGS) entry which is preliminary data.</text>
</comment>
<sequence>MSDSEKYYIEIPEAVVNANRIHATSDITAVFSNGRITLKEKSADNQNERSSIRGFLLTSLLAGILAFIVFHIQELKTVPLRGGNSITQVSIYLSLFFGTLAFFGTVIKVKKHKLSELKWRHIITLTLAAALILFAVLAMFFKIFSTAFIGLRLDMYTTSILVGLVVGISTYSLSAAANSINFSTITYTLIVLLFGGILFSMITNGRPDWWQHNFSYLGTENVKNAMYFNFTLIFSGLIMLTLVDYLFSGLHATFNQNRRMFYLRILFSLLAITLAGVGLFPNNPGWTHTVHDHIAQLLVLWILIMIVGIKWLLPDASHEFTVTSYTVGVLLILSDILFQHLHYLSLTGFEVTACGLVFFWLILLLLHLRNLALPEAQFQTKIIKANSSSI</sequence>
<accession>A0A0R2H6P9</accession>
<dbReference type="PATRIC" id="fig|1629.5.peg.1523"/>